<dbReference type="PANTHER" id="PTHR15032:SF4">
    <property type="entry name" value="N-ACYL-PHOSPHATIDYLETHANOLAMINE-HYDROLYZING PHOSPHOLIPASE D"/>
    <property type="match status" value="1"/>
</dbReference>
<evidence type="ECO:0000313" key="2">
    <source>
        <dbReference type="EMBL" id="BAK02726.1"/>
    </source>
</evidence>
<dbReference type="PANTHER" id="PTHR15032">
    <property type="entry name" value="N-ACYL-PHOSPHATIDYLETHANOLAMINE-HYDROLYZING PHOSPHOLIPASE D"/>
    <property type="match status" value="1"/>
</dbReference>
<reference evidence="2" key="1">
    <citation type="journal article" date="2011" name="Plant Physiol.">
        <title>Comprehensive sequence analysis of 24,783 barley full-length cDNAs derived from 12 clone libraries.</title>
        <authorList>
            <person name="Matsumoto T."/>
            <person name="Tanaka T."/>
            <person name="Sakai H."/>
            <person name="Amano N."/>
            <person name="Kanamori H."/>
            <person name="Kurita K."/>
            <person name="Kikuta A."/>
            <person name="Kamiya K."/>
            <person name="Yamamoto M."/>
            <person name="Ikawa H."/>
            <person name="Fujii N."/>
            <person name="Hori K."/>
            <person name="Itoh T."/>
            <person name="Sato K."/>
        </authorList>
    </citation>
    <scope>NUCLEOTIDE SEQUENCE</scope>
    <source>
        <tissue evidence="2">Shoot and root</tissue>
    </source>
</reference>
<feature type="domain" description="Metallo-beta-lactamase" evidence="1">
    <location>
        <begin position="141"/>
        <end position="376"/>
    </location>
</feature>
<dbReference type="InterPro" id="IPR001279">
    <property type="entry name" value="Metallo-B-lactamas"/>
</dbReference>
<accession>F2E5V4</accession>
<dbReference type="Pfam" id="PF12706">
    <property type="entry name" value="Lactamase_B_2"/>
    <property type="match status" value="1"/>
</dbReference>
<dbReference type="AlphaFoldDB" id="F2E5V4"/>
<organism evidence="2">
    <name type="scientific">Hordeum vulgare subsp. vulgare</name>
    <name type="common">Domesticated barley</name>
    <dbReference type="NCBI Taxonomy" id="112509"/>
    <lineage>
        <taxon>Eukaryota</taxon>
        <taxon>Viridiplantae</taxon>
        <taxon>Streptophyta</taxon>
        <taxon>Embryophyta</taxon>
        <taxon>Tracheophyta</taxon>
        <taxon>Spermatophyta</taxon>
        <taxon>Magnoliopsida</taxon>
        <taxon>Liliopsida</taxon>
        <taxon>Poales</taxon>
        <taxon>Poaceae</taxon>
        <taxon>BOP clade</taxon>
        <taxon>Pooideae</taxon>
        <taxon>Triticodae</taxon>
        <taxon>Triticeae</taxon>
        <taxon>Hordeinae</taxon>
        <taxon>Hordeum</taxon>
    </lineage>
</organism>
<evidence type="ECO:0000259" key="1">
    <source>
        <dbReference type="Pfam" id="PF12706"/>
    </source>
</evidence>
<protein>
    <submittedName>
        <fullName evidence="2">Predicted protein</fullName>
    </submittedName>
</protein>
<dbReference type="EMBL" id="AK371528">
    <property type="protein sequence ID" value="BAK02726.1"/>
    <property type="molecule type" value="mRNA"/>
</dbReference>
<dbReference type="SUPFAM" id="SSF56281">
    <property type="entry name" value="Metallo-hydrolase/oxidoreductase"/>
    <property type="match status" value="1"/>
</dbReference>
<dbReference type="Gene3D" id="3.60.15.10">
    <property type="entry name" value="Ribonuclease Z/Hydroxyacylglutathione hydrolase-like"/>
    <property type="match status" value="1"/>
</dbReference>
<name>F2E5V4_HORVV</name>
<dbReference type="InterPro" id="IPR036866">
    <property type="entry name" value="RibonucZ/Hydroxyglut_hydro"/>
</dbReference>
<sequence length="422" mass="47145">MFSRPLGRISSAFATLNRPRLLLFTSLSGASLFMFSCSSCRGSRAKAEPIMSDQDMNHPHAHHTGKTGAHRFRNPWLSATSHGLGDVIKWQIHGTRPKLPEPGSLPVEETDWKAVEQPPPDAVQVTWIGHASFLVQFDGVNVLTDPIFSERCSPVSFAGPKRIVPPPFPTDRLPRVDAVIISHNHYDHLDVGTVKALRDKVGMWYVPLGIRSWLLDSGVKPERVVELDWWQEHALPVETRQQQQQQVGAKQDGNNSVRVVCTPCQHFSGRSLFDRDATLWASWSLVGPTKRFYFAGDTGYRSVPEGVEDSQLEALNLPICPVFKDIGEKLGPFDLACIPIGAYIPRWFMSPVHCNPRDAVDLHVDIRSKQSVGMHWGTFVLSDEPVLEPPVQLALELQAKALPLDQFVALRHGQTRAYRSNP</sequence>
<proteinExistence type="evidence at transcript level"/>